<sequence length="226" mass="24875">MISNKKHSAPSHSQRLTKFLLGCGIVGSVLFVLIFLLDGATRIDYNPVYHPVSALSLGDRGWLQITNFIAAGLLITAFALGLRRSLFPGHGARWGPFLIAIFGLSLLFSGVFVMDPMQGYPAGAPSGVITEGSSWHHFAHDVFGIIVFLTLPIACFVLARRFSKSTLHGWSVYSILTGLVMLVLFFVFGTMWENDSPYGGLVQRIMLIVGFVWITLVATHLYTKRN</sequence>
<evidence type="ECO:0000256" key="1">
    <source>
        <dbReference type="SAM" id="Phobius"/>
    </source>
</evidence>
<accession>A0ABT9VZY2</accession>
<protein>
    <submittedName>
        <fullName evidence="2">Membrane protein</fullName>
    </submittedName>
</protein>
<comment type="caution">
    <text evidence="2">The sequence shown here is derived from an EMBL/GenBank/DDBJ whole genome shotgun (WGS) entry which is preliminary data.</text>
</comment>
<evidence type="ECO:0000313" key="2">
    <source>
        <dbReference type="EMBL" id="MDQ0166531.1"/>
    </source>
</evidence>
<feature type="transmembrane region" description="Helical" evidence="1">
    <location>
        <begin position="201"/>
        <end position="222"/>
    </location>
</feature>
<keyword evidence="1" id="KW-0812">Transmembrane</keyword>
<dbReference type="Pfam" id="PF06197">
    <property type="entry name" value="DUF998"/>
    <property type="match status" value="1"/>
</dbReference>
<name>A0ABT9VZY2_9BACI</name>
<organism evidence="2 3">
    <name type="scientific">Caldalkalibacillus horti</name>
    <dbReference type="NCBI Taxonomy" id="77523"/>
    <lineage>
        <taxon>Bacteria</taxon>
        <taxon>Bacillati</taxon>
        <taxon>Bacillota</taxon>
        <taxon>Bacilli</taxon>
        <taxon>Bacillales</taxon>
        <taxon>Bacillaceae</taxon>
        <taxon>Caldalkalibacillus</taxon>
    </lineage>
</organism>
<feature type="transmembrane region" description="Helical" evidence="1">
    <location>
        <begin position="61"/>
        <end position="82"/>
    </location>
</feature>
<keyword evidence="1" id="KW-1133">Transmembrane helix</keyword>
<feature type="transmembrane region" description="Helical" evidence="1">
    <location>
        <begin position="20"/>
        <end position="41"/>
    </location>
</feature>
<dbReference type="InterPro" id="IPR009339">
    <property type="entry name" value="DUF998"/>
</dbReference>
<feature type="transmembrane region" description="Helical" evidence="1">
    <location>
        <begin position="134"/>
        <end position="158"/>
    </location>
</feature>
<dbReference type="EMBL" id="JAUSTY010000009">
    <property type="protein sequence ID" value="MDQ0166531.1"/>
    <property type="molecule type" value="Genomic_DNA"/>
</dbReference>
<feature type="transmembrane region" description="Helical" evidence="1">
    <location>
        <begin position="94"/>
        <end position="114"/>
    </location>
</feature>
<evidence type="ECO:0000313" key="3">
    <source>
        <dbReference type="Proteomes" id="UP001235840"/>
    </source>
</evidence>
<feature type="transmembrane region" description="Helical" evidence="1">
    <location>
        <begin position="170"/>
        <end position="189"/>
    </location>
</feature>
<proteinExistence type="predicted"/>
<keyword evidence="3" id="KW-1185">Reference proteome</keyword>
<dbReference type="RefSeq" id="WP_307394813.1">
    <property type="nucleotide sequence ID" value="NZ_BAAADK010000045.1"/>
</dbReference>
<keyword evidence="1" id="KW-0472">Membrane</keyword>
<dbReference type="Proteomes" id="UP001235840">
    <property type="component" value="Unassembled WGS sequence"/>
</dbReference>
<gene>
    <name evidence="2" type="ORF">J2S11_002435</name>
</gene>
<reference evidence="2 3" key="1">
    <citation type="submission" date="2023-07" db="EMBL/GenBank/DDBJ databases">
        <title>Genomic Encyclopedia of Type Strains, Phase IV (KMG-IV): sequencing the most valuable type-strain genomes for metagenomic binning, comparative biology and taxonomic classification.</title>
        <authorList>
            <person name="Goeker M."/>
        </authorList>
    </citation>
    <scope>NUCLEOTIDE SEQUENCE [LARGE SCALE GENOMIC DNA]</scope>
    <source>
        <strain evidence="2 3">DSM 12751</strain>
    </source>
</reference>